<evidence type="ECO:0000256" key="2">
    <source>
        <dbReference type="SAM" id="Phobius"/>
    </source>
</evidence>
<dbReference type="NCBIfam" id="NF037959">
    <property type="entry name" value="MFS_SpdSyn"/>
    <property type="match status" value="1"/>
</dbReference>
<proteinExistence type="predicted"/>
<dbReference type="STRING" id="1798375.A2773_01790"/>
<keyword evidence="1" id="KW-0620">Polyamine biosynthesis</keyword>
<dbReference type="EMBL" id="MFJE01000068">
    <property type="protein sequence ID" value="OGG12919.1"/>
    <property type="molecule type" value="Genomic_DNA"/>
</dbReference>
<dbReference type="PANTHER" id="PTHR43317">
    <property type="entry name" value="THERMOSPERMINE SYNTHASE ACAULIS5"/>
    <property type="match status" value="1"/>
</dbReference>
<dbReference type="SUPFAM" id="SSF53335">
    <property type="entry name" value="S-adenosyl-L-methionine-dependent methyltransferases"/>
    <property type="match status" value="1"/>
</dbReference>
<dbReference type="GO" id="GO:0006596">
    <property type="term" value="P:polyamine biosynthetic process"/>
    <property type="evidence" value="ECO:0007669"/>
    <property type="project" value="UniProtKB-KW"/>
</dbReference>
<dbReference type="PANTHER" id="PTHR43317:SF1">
    <property type="entry name" value="THERMOSPERMINE SYNTHASE ACAULIS5"/>
    <property type="match status" value="1"/>
</dbReference>
<dbReference type="AlphaFoldDB" id="A0A1F5ZKA0"/>
<keyword evidence="2" id="KW-0812">Transmembrane</keyword>
<protein>
    <recommendedName>
        <fullName evidence="5">PABS domain-containing protein</fullName>
    </recommendedName>
</protein>
<comment type="caution">
    <text evidence="3">The sequence shown here is derived from an EMBL/GenBank/DDBJ whole genome shotgun (WGS) entry which is preliminary data.</text>
</comment>
<evidence type="ECO:0000313" key="3">
    <source>
        <dbReference type="EMBL" id="OGG12919.1"/>
    </source>
</evidence>
<evidence type="ECO:0008006" key="5">
    <source>
        <dbReference type="Google" id="ProtNLM"/>
    </source>
</evidence>
<dbReference type="Gene3D" id="3.40.50.150">
    <property type="entry name" value="Vaccinia Virus protein VP39"/>
    <property type="match status" value="1"/>
</dbReference>
<keyword evidence="2" id="KW-1133">Transmembrane helix</keyword>
<dbReference type="Pfam" id="PF01564">
    <property type="entry name" value="Spermine_synth"/>
    <property type="match status" value="1"/>
</dbReference>
<keyword evidence="2" id="KW-0472">Membrane</keyword>
<accession>A0A1F5ZKA0</accession>
<gene>
    <name evidence="3" type="ORF">A2773_01790</name>
</gene>
<organism evidence="3 4">
    <name type="scientific">Candidatus Gottesmanbacteria bacterium RIFCSPHIGHO2_01_FULL_39_10</name>
    <dbReference type="NCBI Taxonomy" id="1798375"/>
    <lineage>
        <taxon>Bacteria</taxon>
        <taxon>Candidatus Gottesmaniibacteriota</taxon>
    </lineage>
</organism>
<evidence type="ECO:0000313" key="4">
    <source>
        <dbReference type="Proteomes" id="UP000177383"/>
    </source>
</evidence>
<sequence length="255" mass="29692">MGNNTLSLILPFSLLVVLIFLYWRIRWKRLKSYQSSVLGLIEVWGKYNGEKVLTINKYSHGISIDDKTIRRSYWYFIAQEVIHHIKQKNDAQVLFLGLGANASSGIIHRGNPHVKQTIIEIDENIIQACRDFFQLDEMKNINIVKGDAYKLIDKRSDFYKKFDAIVVDIFTGIPPYVSTQTNRPPFINKLLKWLKKEGRIIFNRPANIKADREDTKKLFSYLKTLFKEVKSTYIDDPRGYKNDILTATGIKNKNN</sequence>
<dbReference type="Proteomes" id="UP000177383">
    <property type="component" value="Unassembled WGS sequence"/>
</dbReference>
<dbReference type="InterPro" id="IPR029063">
    <property type="entry name" value="SAM-dependent_MTases_sf"/>
</dbReference>
<reference evidence="3 4" key="1">
    <citation type="journal article" date="2016" name="Nat. Commun.">
        <title>Thousands of microbial genomes shed light on interconnected biogeochemical processes in an aquifer system.</title>
        <authorList>
            <person name="Anantharaman K."/>
            <person name="Brown C.T."/>
            <person name="Hug L.A."/>
            <person name="Sharon I."/>
            <person name="Castelle C.J."/>
            <person name="Probst A.J."/>
            <person name="Thomas B.C."/>
            <person name="Singh A."/>
            <person name="Wilkins M.J."/>
            <person name="Karaoz U."/>
            <person name="Brodie E.L."/>
            <person name="Williams K.H."/>
            <person name="Hubbard S.S."/>
            <person name="Banfield J.F."/>
        </authorList>
    </citation>
    <scope>NUCLEOTIDE SEQUENCE [LARGE SCALE GENOMIC DNA]</scope>
</reference>
<name>A0A1F5ZKA0_9BACT</name>
<feature type="transmembrane region" description="Helical" evidence="2">
    <location>
        <begin position="6"/>
        <end position="25"/>
    </location>
</feature>
<evidence type="ECO:0000256" key="1">
    <source>
        <dbReference type="ARBA" id="ARBA00023115"/>
    </source>
</evidence>
<dbReference type="CDD" id="cd02440">
    <property type="entry name" value="AdoMet_MTases"/>
    <property type="match status" value="1"/>
</dbReference>